<dbReference type="InterPro" id="IPR028202">
    <property type="entry name" value="Reductase_C"/>
</dbReference>
<keyword evidence="8" id="KW-0408">Iron</keyword>
<dbReference type="Pfam" id="PF14759">
    <property type="entry name" value="Reductase_C"/>
    <property type="match status" value="1"/>
</dbReference>
<dbReference type="Gene3D" id="3.50.50.60">
    <property type="entry name" value="FAD/NAD(P)-binding domain"/>
    <property type="match status" value="2"/>
</dbReference>
<name>A0AAE0KEV8_9PEZI</name>
<reference evidence="11" key="2">
    <citation type="submission" date="2023-06" db="EMBL/GenBank/DDBJ databases">
        <authorList>
            <consortium name="Lawrence Berkeley National Laboratory"/>
            <person name="Haridas S."/>
            <person name="Hensen N."/>
            <person name="Bonometti L."/>
            <person name="Westerberg I."/>
            <person name="Brannstrom I.O."/>
            <person name="Guillou S."/>
            <person name="Cros-Aarteil S."/>
            <person name="Calhoun S."/>
            <person name="Kuo A."/>
            <person name="Mondo S."/>
            <person name="Pangilinan J."/>
            <person name="Riley R."/>
            <person name="Labutti K."/>
            <person name="Andreopoulos B."/>
            <person name="Lipzen A."/>
            <person name="Chen C."/>
            <person name="Yanf M."/>
            <person name="Daum C."/>
            <person name="Ng V."/>
            <person name="Clum A."/>
            <person name="Steindorff A."/>
            <person name="Ohm R."/>
            <person name="Martin F."/>
            <person name="Silar P."/>
            <person name="Natvig D."/>
            <person name="Lalanne C."/>
            <person name="Gautier V."/>
            <person name="Ament-Velasquez S.L."/>
            <person name="Kruys A."/>
            <person name="Hutchinson M.I."/>
            <person name="Powell A.J."/>
            <person name="Barry K."/>
            <person name="Miller A.N."/>
            <person name="Grigoriev I.V."/>
            <person name="Debuchy R."/>
            <person name="Gladieux P."/>
            <person name="Thoren M.H."/>
            <person name="Johannesson H."/>
        </authorList>
    </citation>
    <scope>NUCLEOTIDE SEQUENCE</scope>
    <source>
        <strain evidence="11">CBS 958.72</strain>
    </source>
</reference>
<keyword evidence="7" id="KW-0560">Oxidoreductase</keyword>
<sequence>MSLEYKLKGVSSLALQPGDKQEVEVEGLDAKVLLLNAGGKVQAIGPKCTHYGAPLFSCFNSKTGDIEDAPGLDALPVFKTTERDGAVYITGDADTIRSGRRKPNFKCTATGGDKVVVVGGGSGALGVVEGLREKGFKGAITVITSEGYLPIDRPKLSKALLTDLAKLQWRDEEWFKSGSVDIVQDEVTGVNFGTKTVATKSGGKFAYGKLVLSTGGTPRLLPLQGFKVLGNVFTLRNVHDVKKIVEAIGEKGKKIVIIGSSFIGMEVAVATSSGNDVTVVGMEKAPLERVLGEQVGNIVKKGVEAKGVKFYLSAGVEKAEPSASNPSSVGFVHLKDGTKLEADIVILGVGVAPATEYLKDNSVVRLEGDGSLKTDESFSVVGLKDVYAIGDIATYPYHGPGGGGKYVRIEHWNVAQNAGRTVASHIVNPSLEPQFFTPVFWSALGAQMRYCGNTMASGWDDIVLQGTPDQGKWAAFYTKGETVVAMASVGMDPVMSQSAQLMQLGRMPSKTELKNGLDVLSLGPPQLAAISNVWQAHHARHGRMLQLGKTLHQKYGPTVRVGPNEVWFDSSEAFKSIYSVGNGFDKSGFYLATSLNKPTIDWRLKLHFPDTLDFLSEFDIKRYRLQRRLIGPLYQTSNLRKFEPAIDDVIDKVISKLRSLKGAEVDLKEWMHIIAVECLGAVVLSWSPGYIQDGSDAGTSAQGYLGWKRKSVFGLFPTITAAAFFSRSLGRTFSNLWGVTFKTPKNFKPFFTPVYQKTSKRVAAALRLNPRQQTKDAGRKDLLADLIQLHKDRPEFTETYLRRLAMTNFGAGHETMCSALTSAMAMIGSHADAQQNVAAEVRDAVPGPTSYDTAVRLRYTQASIREAQRLYPVIGMSLSRTVPSGGMEAHGCYFPSGTTVGCNPVALHRNAEVFGPDATKYNPNRWLEDRQDRDVDQIRQMERYNLIWGGGSRTCPGRHLAEMVLFKVVPSLLKEFDICVTHMPPEDDIQYYFMAMITGVKARFLPIGLTAEI</sequence>
<evidence type="ECO:0000256" key="9">
    <source>
        <dbReference type="ARBA" id="ARBA00023014"/>
    </source>
</evidence>
<dbReference type="Gene3D" id="2.102.10.10">
    <property type="entry name" value="Rieske [2Fe-2S] iron-sulphur domain"/>
    <property type="match status" value="1"/>
</dbReference>
<dbReference type="InterPro" id="IPR036922">
    <property type="entry name" value="Rieske_2Fe-2S_sf"/>
</dbReference>
<feature type="domain" description="Rieske" evidence="10">
    <location>
        <begin position="7"/>
        <end position="55"/>
    </location>
</feature>
<dbReference type="InterPro" id="IPR016156">
    <property type="entry name" value="FAD/NAD-linked_Rdtase_dimer_sf"/>
</dbReference>
<dbReference type="InterPro" id="IPR036396">
    <property type="entry name" value="Cyt_P450_sf"/>
</dbReference>
<keyword evidence="4" id="KW-0001">2Fe-2S</keyword>
<dbReference type="PANTHER" id="PTHR43557:SF2">
    <property type="entry name" value="RIESKE DOMAIN-CONTAINING PROTEIN-RELATED"/>
    <property type="match status" value="1"/>
</dbReference>
<keyword evidence="3" id="KW-0285">Flavoprotein</keyword>
<dbReference type="GO" id="GO:0005737">
    <property type="term" value="C:cytoplasm"/>
    <property type="evidence" value="ECO:0007669"/>
    <property type="project" value="TreeGrafter"/>
</dbReference>
<dbReference type="Gene3D" id="3.30.390.30">
    <property type="match status" value="1"/>
</dbReference>
<dbReference type="PANTHER" id="PTHR43557">
    <property type="entry name" value="APOPTOSIS-INDUCING FACTOR 1"/>
    <property type="match status" value="1"/>
</dbReference>
<dbReference type="InterPro" id="IPR001128">
    <property type="entry name" value="Cyt_P450"/>
</dbReference>
<dbReference type="Pfam" id="PF07992">
    <property type="entry name" value="Pyr_redox_2"/>
    <property type="match status" value="1"/>
</dbReference>
<dbReference type="PROSITE" id="PS00086">
    <property type="entry name" value="CYTOCHROME_P450"/>
    <property type="match status" value="1"/>
</dbReference>
<organism evidence="11 12">
    <name type="scientific">Lasiosphaeria ovina</name>
    <dbReference type="NCBI Taxonomy" id="92902"/>
    <lineage>
        <taxon>Eukaryota</taxon>
        <taxon>Fungi</taxon>
        <taxon>Dikarya</taxon>
        <taxon>Ascomycota</taxon>
        <taxon>Pezizomycotina</taxon>
        <taxon>Sordariomycetes</taxon>
        <taxon>Sordariomycetidae</taxon>
        <taxon>Sordariales</taxon>
        <taxon>Lasiosphaeriaceae</taxon>
        <taxon>Lasiosphaeria</taxon>
    </lineage>
</organism>
<proteinExistence type="inferred from homology"/>
<dbReference type="AlphaFoldDB" id="A0AAE0KEV8"/>
<dbReference type="SUPFAM" id="SSF55424">
    <property type="entry name" value="FAD/NAD-linked reductases, dimerisation (C-terminal) domain"/>
    <property type="match status" value="1"/>
</dbReference>
<dbReference type="Gene3D" id="1.10.630.10">
    <property type="entry name" value="Cytochrome P450"/>
    <property type="match status" value="1"/>
</dbReference>
<dbReference type="SUPFAM" id="SSF48264">
    <property type="entry name" value="Cytochrome P450"/>
    <property type="match status" value="1"/>
</dbReference>
<dbReference type="InterPro" id="IPR050446">
    <property type="entry name" value="FAD-oxidoreductase/Apoptosis"/>
</dbReference>
<reference evidence="11" key="1">
    <citation type="journal article" date="2023" name="Mol. Phylogenet. Evol.">
        <title>Genome-scale phylogeny and comparative genomics of the fungal order Sordariales.</title>
        <authorList>
            <person name="Hensen N."/>
            <person name="Bonometti L."/>
            <person name="Westerberg I."/>
            <person name="Brannstrom I.O."/>
            <person name="Guillou S."/>
            <person name="Cros-Aarteil S."/>
            <person name="Calhoun S."/>
            <person name="Haridas S."/>
            <person name="Kuo A."/>
            <person name="Mondo S."/>
            <person name="Pangilinan J."/>
            <person name="Riley R."/>
            <person name="LaButti K."/>
            <person name="Andreopoulos B."/>
            <person name="Lipzen A."/>
            <person name="Chen C."/>
            <person name="Yan M."/>
            <person name="Daum C."/>
            <person name="Ng V."/>
            <person name="Clum A."/>
            <person name="Steindorff A."/>
            <person name="Ohm R.A."/>
            <person name="Martin F."/>
            <person name="Silar P."/>
            <person name="Natvig D.O."/>
            <person name="Lalanne C."/>
            <person name="Gautier V."/>
            <person name="Ament-Velasquez S.L."/>
            <person name="Kruys A."/>
            <person name="Hutchinson M.I."/>
            <person name="Powell A.J."/>
            <person name="Barry K."/>
            <person name="Miller A.N."/>
            <person name="Grigoriev I.V."/>
            <person name="Debuchy R."/>
            <person name="Gladieux P."/>
            <person name="Hiltunen Thoren M."/>
            <person name="Johannesson H."/>
        </authorList>
    </citation>
    <scope>NUCLEOTIDE SEQUENCE</scope>
    <source>
        <strain evidence="11">CBS 958.72</strain>
    </source>
</reference>
<dbReference type="EMBL" id="JAULSN010000003">
    <property type="protein sequence ID" value="KAK3375518.1"/>
    <property type="molecule type" value="Genomic_DNA"/>
</dbReference>
<evidence type="ECO:0000256" key="8">
    <source>
        <dbReference type="ARBA" id="ARBA00023004"/>
    </source>
</evidence>
<keyword evidence="9" id="KW-0411">Iron-sulfur</keyword>
<keyword evidence="12" id="KW-1185">Reference proteome</keyword>
<evidence type="ECO:0000313" key="12">
    <source>
        <dbReference type="Proteomes" id="UP001287356"/>
    </source>
</evidence>
<dbReference type="PRINTS" id="PR00411">
    <property type="entry name" value="PNDRDTASEI"/>
</dbReference>
<dbReference type="Proteomes" id="UP001287356">
    <property type="component" value="Unassembled WGS sequence"/>
</dbReference>
<evidence type="ECO:0000256" key="7">
    <source>
        <dbReference type="ARBA" id="ARBA00023002"/>
    </source>
</evidence>
<accession>A0AAE0KEV8</accession>
<comment type="caution">
    <text evidence="11">The sequence shown here is derived from an EMBL/GenBank/DDBJ whole genome shotgun (WGS) entry which is preliminary data.</text>
</comment>
<dbReference type="GO" id="GO:0005506">
    <property type="term" value="F:iron ion binding"/>
    <property type="evidence" value="ECO:0007669"/>
    <property type="project" value="InterPro"/>
</dbReference>
<dbReference type="InterPro" id="IPR017941">
    <property type="entry name" value="Rieske_2Fe-2S"/>
</dbReference>
<gene>
    <name evidence="11" type="ORF">B0T24DRAFT_647860</name>
</gene>
<evidence type="ECO:0000256" key="6">
    <source>
        <dbReference type="ARBA" id="ARBA00022827"/>
    </source>
</evidence>
<dbReference type="SUPFAM" id="SSF51905">
    <property type="entry name" value="FAD/NAD(P)-binding domain"/>
    <property type="match status" value="2"/>
</dbReference>
<comment type="similarity">
    <text evidence="2">Belongs to the FAD-dependent oxidoreductase family.</text>
</comment>
<comment type="cofactor">
    <cofactor evidence="1">
        <name>FAD</name>
        <dbReference type="ChEBI" id="CHEBI:57692"/>
    </cofactor>
</comment>
<evidence type="ECO:0000256" key="4">
    <source>
        <dbReference type="ARBA" id="ARBA00022714"/>
    </source>
</evidence>
<evidence type="ECO:0000256" key="1">
    <source>
        <dbReference type="ARBA" id="ARBA00001974"/>
    </source>
</evidence>
<dbReference type="GO" id="GO:0016705">
    <property type="term" value="F:oxidoreductase activity, acting on paired donors, with incorporation or reduction of molecular oxygen"/>
    <property type="evidence" value="ECO:0007669"/>
    <property type="project" value="InterPro"/>
</dbReference>
<dbReference type="PRINTS" id="PR00368">
    <property type="entry name" value="FADPNR"/>
</dbReference>
<evidence type="ECO:0000256" key="2">
    <source>
        <dbReference type="ARBA" id="ARBA00006442"/>
    </source>
</evidence>
<evidence type="ECO:0000313" key="11">
    <source>
        <dbReference type="EMBL" id="KAK3375518.1"/>
    </source>
</evidence>
<dbReference type="GO" id="GO:0051537">
    <property type="term" value="F:2 iron, 2 sulfur cluster binding"/>
    <property type="evidence" value="ECO:0007669"/>
    <property type="project" value="UniProtKB-KW"/>
</dbReference>
<evidence type="ECO:0000256" key="3">
    <source>
        <dbReference type="ARBA" id="ARBA00022630"/>
    </source>
</evidence>
<dbReference type="GO" id="GO:0020037">
    <property type="term" value="F:heme binding"/>
    <property type="evidence" value="ECO:0007669"/>
    <property type="project" value="InterPro"/>
</dbReference>
<protein>
    <submittedName>
        <fullName evidence="11">Cytochrome P450</fullName>
    </submittedName>
</protein>
<dbReference type="SUPFAM" id="SSF50022">
    <property type="entry name" value="ISP domain"/>
    <property type="match status" value="1"/>
</dbReference>
<dbReference type="InterPro" id="IPR017972">
    <property type="entry name" value="Cyt_P450_CS"/>
</dbReference>
<dbReference type="Pfam" id="PF00067">
    <property type="entry name" value="p450"/>
    <property type="match status" value="1"/>
</dbReference>
<dbReference type="GO" id="GO:0016651">
    <property type="term" value="F:oxidoreductase activity, acting on NAD(P)H"/>
    <property type="evidence" value="ECO:0007669"/>
    <property type="project" value="TreeGrafter"/>
</dbReference>
<dbReference type="InterPro" id="IPR023753">
    <property type="entry name" value="FAD/NAD-binding_dom"/>
</dbReference>
<keyword evidence="6" id="KW-0274">FAD</keyword>
<dbReference type="GO" id="GO:0004497">
    <property type="term" value="F:monooxygenase activity"/>
    <property type="evidence" value="ECO:0007669"/>
    <property type="project" value="InterPro"/>
</dbReference>
<dbReference type="InterPro" id="IPR036188">
    <property type="entry name" value="FAD/NAD-bd_sf"/>
</dbReference>
<evidence type="ECO:0000256" key="5">
    <source>
        <dbReference type="ARBA" id="ARBA00022723"/>
    </source>
</evidence>
<keyword evidence="5" id="KW-0479">Metal-binding</keyword>
<dbReference type="PROSITE" id="PS51296">
    <property type="entry name" value="RIESKE"/>
    <property type="match status" value="1"/>
</dbReference>
<evidence type="ECO:0000259" key="10">
    <source>
        <dbReference type="PROSITE" id="PS51296"/>
    </source>
</evidence>